<dbReference type="Proteomes" id="UP000792457">
    <property type="component" value="Unassembled WGS sequence"/>
</dbReference>
<dbReference type="GO" id="GO:0051500">
    <property type="term" value="F:D-tyrosyl-tRNA(Tyr) deacylase activity"/>
    <property type="evidence" value="ECO:0007669"/>
    <property type="project" value="TreeGrafter"/>
</dbReference>
<evidence type="ECO:0000256" key="6">
    <source>
        <dbReference type="SAM" id="MobiDB-lite"/>
    </source>
</evidence>
<reference evidence="7" key="1">
    <citation type="submission" date="2013-04" db="EMBL/GenBank/DDBJ databases">
        <authorList>
            <person name="Qu J."/>
            <person name="Murali S.C."/>
            <person name="Bandaranaike D."/>
            <person name="Bellair M."/>
            <person name="Blankenburg K."/>
            <person name="Chao H."/>
            <person name="Dinh H."/>
            <person name="Doddapaneni H."/>
            <person name="Downs B."/>
            <person name="Dugan-Rocha S."/>
            <person name="Elkadiri S."/>
            <person name="Gnanaolivu R.D."/>
            <person name="Hernandez B."/>
            <person name="Javaid M."/>
            <person name="Jayaseelan J.C."/>
            <person name="Lee S."/>
            <person name="Li M."/>
            <person name="Ming W."/>
            <person name="Munidasa M."/>
            <person name="Muniz J."/>
            <person name="Nguyen L."/>
            <person name="Ongeri F."/>
            <person name="Osuji N."/>
            <person name="Pu L.-L."/>
            <person name="Puazo M."/>
            <person name="Qu C."/>
            <person name="Quiroz J."/>
            <person name="Raj R."/>
            <person name="Weissenberger G."/>
            <person name="Xin Y."/>
            <person name="Zou X."/>
            <person name="Han Y."/>
            <person name="Richards S."/>
            <person name="Worley K."/>
            <person name="Muzny D."/>
            <person name="Gibbs R."/>
        </authorList>
    </citation>
    <scope>NUCLEOTIDE SEQUENCE</scope>
    <source>
        <strain evidence="7">Sampled in the wild</strain>
    </source>
</reference>
<keyword evidence="5" id="KW-0963">Cytoplasm</keyword>
<dbReference type="Pfam" id="PF02580">
    <property type="entry name" value="Tyr_Deacylase"/>
    <property type="match status" value="1"/>
</dbReference>
<comment type="similarity">
    <text evidence="1 5">Belongs to the DTD family.</text>
</comment>
<keyword evidence="5" id="KW-0820">tRNA-binding</keyword>
<comment type="catalytic activity">
    <reaction evidence="3">
        <text>glycyl-tRNA(Ala) + H2O = tRNA(Ala) + glycine + H(+)</text>
        <dbReference type="Rhea" id="RHEA:53744"/>
        <dbReference type="Rhea" id="RHEA-COMP:9657"/>
        <dbReference type="Rhea" id="RHEA-COMP:13640"/>
        <dbReference type="ChEBI" id="CHEBI:15377"/>
        <dbReference type="ChEBI" id="CHEBI:15378"/>
        <dbReference type="ChEBI" id="CHEBI:57305"/>
        <dbReference type="ChEBI" id="CHEBI:78442"/>
        <dbReference type="ChEBI" id="CHEBI:78522"/>
        <dbReference type="EC" id="3.1.1.96"/>
    </reaction>
</comment>
<evidence type="ECO:0000313" key="7">
    <source>
        <dbReference type="EMBL" id="KAG8236151.1"/>
    </source>
</evidence>
<dbReference type="GO" id="GO:0005737">
    <property type="term" value="C:cytoplasm"/>
    <property type="evidence" value="ECO:0007669"/>
    <property type="project" value="UniProtKB-SubCell"/>
</dbReference>
<organism evidence="7 8">
    <name type="scientific">Ladona fulva</name>
    <name type="common">Scarce chaser dragonfly</name>
    <name type="synonym">Libellula fulva</name>
    <dbReference type="NCBI Taxonomy" id="123851"/>
    <lineage>
        <taxon>Eukaryota</taxon>
        <taxon>Metazoa</taxon>
        <taxon>Ecdysozoa</taxon>
        <taxon>Arthropoda</taxon>
        <taxon>Hexapoda</taxon>
        <taxon>Insecta</taxon>
        <taxon>Pterygota</taxon>
        <taxon>Palaeoptera</taxon>
        <taxon>Odonata</taxon>
        <taxon>Epiprocta</taxon>
        <taxon>Anisoptera</taxon>
        <taxon>Libelluloidea</taxon>
        <taxon>Libellulidae</taxon>
        <taxon>Ladona</taxon>
    </lineage>
</organism>
<keyword evidence="5" id="KW-0378">Hydrolase</keyword>
<dbReference type="InterPro" id="IPR003732">
    <property type="entry name" value="Daa-tRNA_deacyls_DTD"/>
</dbReference>
<dbReference type="OrthoDB" id="275783at2759"/>
<keyword evidence="8" id="KW-1185">Reference proteome</keyword>
<feature type="region of interest" description="Disordered" evidence="6">
    <location>
        <begin position="148"/>
        <end position="168"/>
    </location>
</feature>
<evidence type="ECO:0000313" key="8">
    <source>
        <dbReference type="Proteomes" id="UP000792457"/>
    </source>
</evidence>
<accession>A0A8K0P6Z1</accession>
<dbReference type="GO" id="GO:0000049">
    <property type="term" value="F:tRNA binding"/>
    <property type="evidence" value="ECO:0007669"/>
    <property type="project" value="UniProtKB-KW"/>
</dbReference>
<evidence type="ECO:0000256" key="4">
    <source>
        <dbReference type="ARBA" id="ARBA00048018"/>
    </source>
</evidence>
<feature type="compositionally biased region" description="Basic and acidic residues" evidence="6">
    <location>
        <begin position="155"/>
        <end position="168"/>
    </location>
</feature>
<dbReference type="FunFam" id="3.50.80.10:FF:000001">
    <property type="entry name" value="D-aminoacyl-tRNA deacylase"/>
    <property type="match status" value="1"/>
</dbReference>
<dbReference type="NCBIfam" id="TIGR00256">
    <property type="entry name" value="D-aminoacyl-tRNA deacylase"/>
    <property type="match status" value="1"/>
</dbReference>
<dbReference type="EC" id="3.1.1.96" evidence="2 5"/>
<evidence type="ECO:0000256" key="1">
    <source>
        <dbReference type="ARBA" id="ARBA00009673"/>
    </source>
</evidence>
<gene>
    <name evidence="7" type="ORF">J437_LFUL001580</name>
</gene>
<comment type="catalytic activity">
    <reaction evidence="4">
        <text>a D-aminoacyl-tRNA + H2O = a tRNA + a D-alpha-amino acid + H(+)</text>
        <dbReference type="Rhea" id="RHEA:13953"/>
        <dbReference type="Rhea" id="RHEA-COMP:10123"/>
        <dbReference type="Rhea" id="RHEA-COMP:10124"/>
        <dbReference type="ChEBI" id="CHEBI:15377"/>
        <dbReference type="ChEBI" id="CHEBI:15378"/>
        <dbReference type="ChEBI" id="CHEBI:59871"/>
        <dbReference type="ChEBI" id="CHEBI:78442"/>
        <dbReference type="ChEBI" id="CHEBI:79333"/>
        <dbReference type="EC" id="3.1.1.96"/>
    </reaction>
</comment>
<dbReference type="AlphaFoldDB" id="A0A8K0P6Z1"/>
<comment type="caution">
    <text evidence="7">The sequence shown here is derived from an EMBL/GenBank/DDBJ whole genome shotgun (WGS) entry which is preliminary data.</text>
</comment>
<dbReference type="Gene3D" id="3.50.80.10">
    <property type="entry name" value="D-tyrosyl-tRNA(Tyr) deacylase"/>
    <property type="match status" value="1"/>
</dbReference>
<sequence length="168" mass="19030">MKTVIQRVTCAKVSVGESLISSIGRGLCVLVGISRYDTDKDIEYMVRKILNTRFFEDENGRRWSKSVKDMKLEILCVSQFTLCHMLKGNKLDFHNAMSPKESESFYNMFLTSLRKSYQPELIKDGKFGEYMQVNIVNDGPVTLHLESPNAAKAMDVSEDKDNTADGNS</sequence>
<proteinExistence type="inferred from homology"/>
<dbReference type="PANTHER" id="PTHR10472">
    <property type="entry name" value="D-TYROSYL-TRNA TYR DEACYLASE"/>
    <property type="match status" value="1"/>
</dbReference>
<protein>
    <recommendedName>
        <fullName evidence="2 5">D-aminoacyl-tRNA deacylase</fullName>
        <ecNumber evidence="2 5">3.1.1.96</ecNumber>
    </recommendedName>
</protein>
<dbReference type="EMBL" id="KZ308992">
    <property type="protein sequence ID" value="KAG8236151.1"/>
    <property type="molecule type" value="Genomic_DNA"/>
</dbReference>
<comment type="subcellular location">
    <subcellularLocation>
        <location evidence="5">Cytoplasm</location>
    </subcellularLocation>
</comment>
<dbReference type="PANTHER" id="PTHR10472:SF5">
    <property type="entry name" value="D-AMINOACYL-TRNA DEACYLASE 1"/>
    <property type="match status" value="1"/>
</dbReference>
<keyword evidence="5" id="KW-0694">RNA-binding</keyword>
<evidence type="ECO:0000256" key="3">
    <source>
        <dbReference type="ARBA" id="ARBA00047676"/>
    </source>
</evidence>
<dbReference type="SUPFAM" id="SSF69500">
    <property type="entry name" value="DTD-like"/>
    <property type="match status" value="1"/>
</dbReference>
<reference evidence="7" key="2">
    <citation type="submission" date="2017-10" db="EMBL/GenBank/DDBJ databases">
        <title>Ladona fulva Genome sequencing and assembly.</title>
        <authorList>
            <person name="Murali S."/>
            <person name="Richards S."/>
            <person name="Bandaranaike D."/>
            <person name="Bellair M."/>
            <person name="Blankenburg K."/>
            <person name="Chao H."/>
            <person name="Dinh H."/>
            <person name="Doddapaneni H."/>
            <person name="Dugan-Rocha S."/>
            <person name="Elkadiri S."/>
            <person name="Gnanaolivu R."/>
            <person name="Hernandez B."/>
            <person name="Skinner E."/>
            <person name="Javaid M."/>
            <person name="Lee S."/>
            <person name="Li M."/>
            <person name="Ming W."/>
            <person name="Munidasa M."/>
            <person name="Muniz J."/>
            <person name="Nguyen L."/>
            <person name="Hughes D."/>
            <person name="Osuji N."/>
            <person name="Pu L.-L."/>
            <person name="Puazo M."/>
            <person name="Qu C."/>
            <person name="Quiroz J."/>
            <person name="Raj R."/>
            <person name="Weissenberger G."/>
            <person name="Xin Y."/>
            <person name="Zou X."/>
            <person name="Han Y."/>
            <person name="Worley K."/>
            <person name="Muzny D."/>
            <person name="Gibbs R."/>
        </authorList>
    </citation>
    <scope>NUCLEOTIDE SEQUENCE</scope>
    <source>
        <strain evidence="7">Sampled in the wild</strain>
    </source>
</reference>
<evidence type="ECO:0000256" key="2">
    <source>
        <dbReference type="ARBA" id="ARBA00013056"/>
    </source>
</evidence>
<name>A0A8K0P6Z1_LADFU</name>
<dbReference type="InterPro" id="IPR023509">
    <property type="entry name" value="DTD-like_sf"/>
</dbReference>
<evidence type="ECO:0000256" key="5">
    <source>
        <dbReference type="RuleBase" id="RU003470"/>
    </source>
</evidence>